<dbReference type="GO" id="GO:0005216">
    <property type="term" value="F:monoatomic ion channel activity"/>
    <property type="evidence" value="ECO:0007669"/>
    <property type="project" value="InterPro"/>
</dbReference>
<feature type="repeat" description="ANK" evidence="12">
    <location>
        <begin position="192"/>
        <end position="224"/>
    </location>
</feature>
<dbReference type="SUPFAM" id="SSF48403">
    <property type="entry name" value="Ankyrin repeat"/>
    <property type="match status" value="2"/>
</dbReference>
<evidence type="ECO:0000256" key="8">
    <source>
        <dbReference type="ARBA" id="ARBA00023065"/>
    </source>
</evidence>
<feature type="repeat" description="ANK" evidence="12">
    <location>
        <begin position="159"/>
        <end position="191"/>
    </location>
</feature>
<organism evidence="15">
    <name type="scientific">Schistocephalus solidus</name>
    <name type="common">Tapeworm</name>
    <dbReference type="NCBI Taxonomy" id="70667"/>
    <lineage>
        <taxon>Eukaryota</taxon>
        <taxon>Metazoa</taxon>
        <taxon>Spiralia</taxon>
        <taxon>Lophotrochozoa</taxon>
        <taxon>Platyhelminthes</taxon>
        <taxon>Cestoda</taxon>
        <taxon>Eucestoda</taxon>
        <taxon>Diphyllobothriidea</taxon>
        <taxon>Diphyllobothriidae</taxon>
        <taxon>Schistocephalus</taxon>
    </lineage>
</organism>
<feature type="transmembrane region" description="Helical" evidence="13">
    <location>
        <begin position="806"/>
        <end position="828"/>
    </location>
</feature>
<accession>A0A0X3PA82</accession>
<dbReference type="Pfam" id="PF00023">
    <property type="entry name" value="Ank"/>
    <property type="match status" value="1"/>
</dbReference>
<evidence type="ECO:0000256" key="9">
    <source>
        <dbReference type="ARBA" id="ARBA00023136"/>
    </source>
</evidence>
<feature type="repeat" description="ANK" evidence="12">
    <location>
        <begin position="646"/>
        <end position="678"/>
    </location>
</feature>
<sequence length="1213" mass="135408">MMGYRRRNSTTGLYTIPQNLPPRRPIPDIILPIQSPRGSRLSQISTPRADSYSIQCLSARFQPDLPEEGVDSTSWGVAAALENLLTWRNQGEVERSEHSLKNSQSDVASSIFFSAIPDNLFDHYSDLLSAISCVHQNRTGVLCDMLIQRPDLVRLCDEKGNYLIHYAVSGDHLQMIDLLVSRGADINQRNIQGYTPLHLAVMHSQLSALHHLITLGSNVELADEKGVQPMHLACELNDTESLKKLLTSSAIDINAPGEFGSTVVHCCCRKNSVECLDIVLQAGADIYRADAVGYYAIHVAVFAGSSQCFQRLFHHESANGPTYGEVNLIYLTDSEGETPLHSAVNCGNLEMIDFCLKMGASLEATQTENLNAIHFACRRGDISVLTRLLEWQPEQTGRLLCAACKRGYTPIHLAAKFNHAEMTAILIQQRSPMELRDCTGCTPLLLAIKSCATATAITLIKLGADVHAFDGALRNILHLAIVSGALLDEKLWEQLTKHGLFHLLVEEKDEFGCTALHYATKGCRPNLTMSLVDLGANCTAQNNERETPLHLAAHSGCLRTCESLLRTAHGLWAMNTPDARGRLPLHIAALNGHARLVRLLITKGSSFRRCQKGGTPLHLAAKTGCLETCRVIHEANSQIIDVKDFRGMTALHYAAKKNHSEVLEYLLQMGAKIEPDYNGIYFVTMALRKGNLKAAHVIAVSSRWDEIFDILSQTDQCPFEGFIREVPTLCSIAMDRYVTESGLPNTPSYEVNYDFKLLQPKADASDQALRSPLRKLLLMIEFGRNELIIHPLCSALLRCKWRHYGIWLHCASTAFYILFLACLSFMVLDHEPLRHAHEGKTTGDCYALVYGSTDKLSLHSACGIIVTAISGIYLLKEIMFIFKEGLQFYKRGLAIYSLAVYSVAIGFAVLNSTKEVNHHFVELSAVSAFLAWSYFVIHLMRFDTVGIFVVMFFQVAKTLGKSAIVVILVMISCAVPFYVLFRIPDAEDFFSLSQAEQVALQDCFPPYHFLHLLKANNNNAQPISTTLQAFQNPQLTLLNVLSMSLGDFNFVDTIINPLTDDYKITLHFPEVTLIMFIVFLLCSPMILTNLLVGLAVGDIDNVRKEATIRLIAQIVNWYNSIERAVPRRLYTYLVVHTWKSNSKFKNMAQAYDTNDPVYSSAQQTSSAKETTGIYALEERIQIQFNELKEMIKPLENKNQRDVALEKNSDKTYM</sequence>
<evidence type="ECO:0000313" key="15">
    <source>
        <dbReference type="EMBL" id="JAP48845.1"/>
    </source>
</evidence>
<feature type="repeat" description="ANK" evidence="12">
    <location>
        <begin position="612"/>
        <end position="644"/>
    </location>
</feature>
<feature type="repeat" description="ANK" evidence="12">
    <location>
        <begin position="406"/>
        <end position="438"/>
    </location>
</feature>
<dbReference type="InterPro" id="IPR002110">
    <property type="entry name" value="Ankyrin_rpt"/>
</dbReference>
<dbReference type="PROSITE" id="PS50088">
    <property type="entry name" value="ANK_REPEAT"/>
    <property type="match status" value="10"/>
</dbReference>
<dbReference type="Pfam" id="PF00520">
    <property type="entry name" value="Ion_trans"/>
    <property type="match status" value="1"/>
</dbReference>
<reference evidence="15" key="1">
    <citation type="submission" date="2016-01" db="EMBL/GenBank/DDBJ databases">
        <title>Reference transcriptome for the parasite Schistocephalus solidus: insights into the molecular evolution of parasitism.</title>
        <authorList>
            <person name="Hebert F.O."/>
            <person name="Grambauer S."/>
            <person name="Barber I."/>
            <person name="Landry C.R."/>
            <person name="Aubin-Horth N."/>
        </authorList>
    </citation>
    <scope>NUCLEOTIDE SEQUENCE</scope>
</reference>
<keyword evidence="7 12" id="KW-0040">ANK repeat</keyword>
<evidence type="ECO:0000256" key="5">
    <source>
        <dbReference type="ARBA" id="ARBA00022737"/>
    </source>
</evidence>
<evidence type="ECO:0000256" key="10">
    <source>
        <dbReference type="ARBA" id="ARBA00023180"/>
    </source>
</evidence>
<feature type="repeat" description="ANK" evidence="12">
    <location>
        <begin position="335"/>
        <end position="367"/>
    </location>
</feature>
<evidence type="ECO:0000256" key="3">
    <source>
        <dbReference type="ARBA" id="ARBA00022606"/>
    </source>
</evidence>
<feature type="transmembrane region" description="Helical" evidence="13">
    <location>
        <begin position="930"/>
        <end position="956"/>
    </location>
</feature>
<keyword evidence="6 13" id="KW-1133">Transmembrane helix</keyword>
<dbReference type="Gene3D" id="1.25.40.20">
    <property type="entry name" value="Ankyrin repeat-containing domain"/>
    <property type="match status" value="3"/>
</dbReference>
<feature type="repeat" description="ANK" evidence="12">
    <location>
        <begin position="580"/>
        <end position="612"/>
    </location>
</feature>
<dbReference type="GO" id="GO:1902495">
    <property type="term" value="C:transmembrane transporter complex"/>
    <property type="evidence" value="ECO:0007669"/>
    <property type="project" value="TreeGrafter"/>
</dbReference>
<evidence type="ECO:0000256" key="11">
    <source>
        <dbReference type="ARBA" id="ARBA00023303"/>
    </source>
</evidence>
<evidence type="ECO:0000256" key="12">
    <source>
        <dbReference type="PROSITE-ProRule" id="PRU00023"/>
    </source>
</evidence>
<feature type="repeat" description="ANK" evidence="12">
    <location>
        <begin position="225"/>
        <end position="258"/>
    </location>
</feature>
<dbReference type="SMART" id="SM00248">
    <property type="entry name" value="ANK"/>
    <property type="match status" value="14"/>
</dbReference>
<dbReference type="Pfam" id="PF12796">
    <property type="entry name" value="Ank_2"/>
    <property type="match status" value="4"/>
</dbReference>
<keyword evidence="5" id="KW-0677">Repeat</keyword>
<feature type="transmembrane region" description="Helical" evidence="13">
    <location>
        <begin position="888"/>
        <end position="910"/>
    </location>
</feature>
<dbReference type="PROSITE" id="PS50297">
    <property type="entry name" value="ANK_REP_REGION"/>
    <property type="match status" value="6"/>
</dbReference>
<keyword evidence="8" id="KW-0406">Ion transport</keyword>
<keyword evidence="9 13" id="KW-0472">Membrane</keyword>
<dbReference type="Pfam" id="PF13606">
    <property type="entry name" value="Ank_3"/>
    <property type="match status" value="1"/>
</dbReference>
<gene>
    <name evidence="15" type="primary">TRPA1</name>
    <name evidence="15" type="ORF">TR91069</name>
</gene>
<protein>
    <submittedName>
        <fullName evidence="15">Transient receptor potential cation channel subfamily A member 1</fullName>
    </submittedName>
</protein>
<keyword evidence="15" id="KW-0675">Receptor</keyword>
<feature type="transmembrane region" description="Helical" evidence="13">
    <location>
        <begin position="1073"/>
        <end position="1096"/>
    </location>
</feature>
<proteinExistence type="predicted"/>
<feature type="repeat" description="ANK" evidence="12">
    <location>
        <begin position="511"/>
        <end position="543"/>
    </location>
</feature>
<keyword evidence="2" id="KW-0813">Transport</keyword>
<keyword evidence="3" id="KW-0716">Sensory transduction</keyword>
<dbReference type="InterPro" id="IPR005821">
    <property type="entry name" value="Ion_trans_dom"/>
</dbReference>
<feature type="repeat" description="ANK" evidence="12">
    <location>
        <begin position="439"/>
        <end position="471"/>
    </location>
</feature>
<dbReference type="InterPro" id="IPR052076">
    <property type="entry name" value="TRP_cation_channel"/>
</dbReference>
<keyword evidence="11" id="KW-0407">Ion channel</keyword>
<feature type="domain" description="Ion transport" evidence="14">
    <location>
        <begin position="816"/>
        <end position="1106"/>
    </location>
</feature>
<keyword evidence="4 13" id="KW-0812">Transmembrane</keyword>
<comment type="subcellular location">
    <subcellularLocation>
        <location evidence="1">Membrane</location>
        <topology evidence="1">Multi-pass membrane protein</topology>
    </subcellularLocation>
</comment>
<feature type="transmembrane region" description="Helical" evidence="13">
    <location>
        <begin position="963"/>
        <end position="981"/>
    </location>
</feature>
<keyword evidence="10" id="KW-0325">Glycoprotein</keyword>
<evidence type="ECO:0000256" key="6">
    <source>
        <dbReference type="ARBA" id="ARBA00022989"/>
    </source>
</evidence>
<dbReference type="InterPro" id="IPR036770">
    <property type="entry name" value="Ankyrin_rpt-contain_sf"/>
</dbReference>
<dbReference type="PANTHER" id="PTHR47143">
    <property type="entry name" value="TRANSIENT RECEPTOR POTENTIAL CATION CHANNEL PROTEIN PAINLESS"/>
    <property type="match status" value="1"/>
</dbReference>
<name>A0A0X3PA82_SCHSO</name>
<evidence type="ECO:0000256" key="13">
    <source>
        <dbReference type="SAM" id="Phobius"/>
    </source>
</evidence>
<evidence type="ECO:0000256" key="2">
    <source>
        <dbReference type="ARBA" id="ARBA00022448"/>
    </source>
</evidence>
<dbReference type="EMBL" id="GEEE01014380">
    <property type="protein sequence ID" value="JAP48845.1"/>
    <property type="molecule type" value="Transcribed_RNA"/>
</dbReference>
<evidence type="ECO:0000256" key="4">
    <source>
        <dbReference type="ARBA" id="ARBA00022692"/>
    </source>
</evidence>
<dbReference type="PANTHER" id="PTHR47143:SF1">
    <property type="entry name" value="ION_TRANS DOMAIN-CONTAINING PROTEIN"/>
    <property type="match status" value="1"/>
</dbReference>
<dbReference type="AlphaFoldDB" id="A0A0X3PA82"/>
<feature type="transmembrane region" description="Helical" evidence="13">
    <location>
        <begin position="856"/>
        <end position="876"/>
    </location>
</feature>
<evidence type="ECO:0000256" key="7">
    <source>
        <dbReference type="ARBA" id="ARBA00023043"/>
    </source>
</evidence>
<evidence type="ECO:0000259" key="14">
    <source>
        <dbReference type="Pfam" id="PF00520"/>
    </source>
</evidence>
<dbReference type="Gene3D" id="1.10.287.70">
    <property type="match status" value="1"/>
</dbReference>
<dbReference type="Pfam" id="PF13637">
    <property type="entry name" value="Ank_4"/>
    <property type="match status" value="1"/>
</dbReference>
<evidence type="ECO:0000256" key="1">
    <source>
        <dbReference type="ARBA" id="ARBA00004141"/>
    </source>
</evidence>